<comment type="subcellular location">
    <subcellularLocation>
        <location evidence="1">Bacterial flagellum basal body</location>
    </subcellularLocation>
</comment>
<feature type="domain" description="Flagellar basal body rod protein N-terminal" evidence="2">
    <location>
        <begin position="20"/>
        <end position="38"/>
    </location>
</feature>
<evidence type="ECO:0000313" key="4">
    <source>
        <dbReference type="Proteomes" id="UP000199392"/>
    </source>
</evidence>
<evidence type="ECO:0000313" key="3">
    <source>
        <dbReference type="EMBL" id="SFS94888.1"/>
    </source>
</evidence>
<dbReference type="OrthoDB" id="9788334at2"/>
<keyword evidence="3" id="KW-0282">Flagellum</keyword>
<reference evidence="4" key="1">
    <citation type="submission" date="2016-10" db="EMBL/GenBank/DDBJ databases">
        <authorList>
            <person name="Varghese N."/>
            <person name="Submissions S."/>
        </authorList>
    </citation>
    <scope>NUCLEOTIDE SEQUENCE [LARGE SCALE GENOMIC DNA]</scope>
    <source>
        <strain evidence="4">DSM 26894</strain>
    </source>
</reference>
<dbReference type="GO" id="GO:0009425">
    <property type="term" value="C:bacterial-type flagellum basal body"/>
    <property type="evidence" value="ECO:0007669"/>
    <property type="project" value="UniProtKB-SubCell"/>
</dbReference>
<protein>
    <submittedName>
        <fullName evidence="3">Flagellar basal-body rod protein FlgB</fullName>
    </submittedName>
</protein>
<organism evidence="3 4">
    <name type="scientific">Alloyangia pacifica</name>
    <dbReference type="NCBI Taxonomy" id="311180"/>
    <lineage>
        <taxon>Bacteria</taxon>
        <taxon>Pseudomonadati</taxon>
        <taxon>Pseudomonadota</taxon>
        <taxon>Alphaproteobacteria</taxon>
        <taxon>Rhodobacterales</taxon>
        <taxon>Roseobacteraceae</taxon>
        <taxon>Alloyangia</taxon>
    </lineage>
</organism>
<sequence>MFQTLDVFRTAMAMARHAGAAQAASAQNIANADTPGYRGVDLPDFTDTLDQTGGAMRVTRAGHLGGHLGARSLSAQPPEFVERRGTEDPNGNTVSIEVEMLGAVDAQRAHERALSIYRSNLTLLRASLGT</sequence>
<dbReference type="InterPro" id="IPR001444">
    <property type="entry name" value="Flag_bb_rod_N"/>
</dbReference>
<dbReference type="EMBL" id="FOZW01000007">
    <property type="protein sequence ID" value="SFS94888.1"/>
    <property type="molecule type" value="Genomic_DNA"/>
</dbReference>
<dbReference type="Pfam" id="PF00460">
    <property type="entry name" value="Flg_bb_rod"/>
    <property type="match status" value="1"/>
</dbReference>
<dbReference type="STRING" id="311180.SAMN04488050_10723"/>
<gene>
    <name evidence="3" type="ORF">SAMN04488050_10723</name>
</gene>
<evidence type="ECO:0000256" key="1">
    <source>
        <dbReference type="ARBA" id="ARBA00004117"/>
    </source>
</evidence>
<keyword evidence="3" id="KW-0969">Cilium</keyword>
<accession>A0A1I6U0L0</accession>
<dbReference type="NCBIfam" id="NF009270">
    <property type="entry name" value="PRK12627.1"/>
    <property type="match status" value="1"/>
</dbReference>
<name>A0A1I6U0L0_9RHOB</name>
<dbReference type="Proteomes" id="UP000199392">
    <property type="component" value="Unassembled WGS sequence"/>
</dbReference>
<keyword evidence="4" id="KW-1185">Reference proteome</keyword>
<proteinExistence type="predicted"/>
<dbReference type="RefSeq" id="WP_092425585.1">
    <property type="nucleotide sequence ID" value="NZ_FNCL01000007.1"/>
</dbReference>
<evidence type="ECO:0000259" key="2">
    <source>
        <dbReference type="Pfam" id="PF00460"/>
    </source>
</evidence>
<keyword evidence="3" id="KW-0966">Cell projection</keyword>
<dbReference type="AlphaFoldDB" id="A0A1I6U0L0"/>